<sequence length="69" mass="7462">MPSSLSPLAKVMMILLTVFGNILVVLSVVVYKRMRTFTNILLTSLATAGKFLCGLWATSDVLLCTATIL</sequence>
<dbReference type="OrthoDB" id="5951059at2759"/>
<keyword evidence="1" id="KW-1133">Transmembrane helix</keyword>
<keyword evidence="1" id="KW-0812">Transmembrane</keyword>
<evidence type="ECO:0000313" key="2">
    <source>
        <dbReference type="EMBL" id="VDM74964.1"/>
    </source>
</evidence>
<keyword evidence="3" id="KW-1185">Reference proteome</keyword>
<dbReference type="Gene3D" id="1.20.1070.10">
    <property type="entry name" value="Rhodopsin 7-helix transmembrane proteins"/>
    <property type="match status" value="1"/>
</dbReference>
<protein>
    <recommendedName>
        <fullName evidence="4">G-protein coupled receptors family 1 profile domain-containing protein</fullName>
    </recommendedName>
</protein>
<feature type="transmembrane region" description="Helical" evidence="1">
    <location>
        <begin position="12"/>
        <end position="31"/>
    </location>
</feature>
<dbReference type="EMBL" id="UYYB01094784">
    <property type="protein sequence ID" value="VDM74964.1"/>
    <property type="molecule type" value="Genomic_DNA"/>
</dbReference>
<proteinExistence type="predicted"/>
<dbReference type="SUPFAM" id="SSF81321">
    <property type="entry name" value="Family A G protein-coupled receptor-like"/>
    <property type="match status" value="1"/>
</dbReference>
<accession>A0A3P7JAK7</accession>
<evidence type="ECO:0000313" key="3">
    <source>
        <dbReference type="Proteomes" id="UP000270094"/>
    </source>
</evidence>
<dbReference type="AlphaFoldDB" id="A0A3P7JAK7"/>
<organism evidence="2 3">
    <name type="scientific">Strongylus vulgaris</name>
    <name type="common">Blood worm</name>
    <dbReference type="NCBI Taxonomy" id="40348"/>
    <lineage>
        <taxon>Eukaryota</taxon>
        <taxon>Metazoa</taxon>
        <taxon>Ecdysozoa</taxon>
        <taxon>Nematoda</taxon>
        <taxon>Chromadorea</taxon>
        <taxon>Rhabditida</taxon>
        <taxon>Rhabditina</taxon>
        <taxon>Rhabditomorpha</taxon>
        <taxon>Strongyloidea</taxon>
        <taxon>Strongylidae</taxon>
        <taxon>Strongylus</taxon>
    </lineage>
</organism>
<gene>
    <name evidence="2" type="ORF">SVUK_LOCUS9962</name>
</gene>
<name>A0A3P7JAK7_STRVU</name>
<keyword evidence="1" id="KW-0472">Membrane</keyword>
<reference evidence="2 3" key="1">
    <citation type="submission" date="2018-11" db="EMBL/GenBank/DDBJ databases">
        <authorList>
            <consortium name="Pathogen Informatics"/>
        </authorList>
    </citation>
    <scope>NUCLEOTIDE SEQUENCE [LARGE SCALE GENOMIC DNA]</scope>
</reference>
<evidence type="ECO:0008006" key="4">
    <source>
        <dbReference type="Google" id="ProtNLM"/>
    </source>
</evidence>
<dbReference type="Proteomes" id="UP000270094">
    <property type="component" value="Unassembled WGS sequence"/>
</dbReference>
<evidence type="ECO:0000256" key="1">
    <source>
        <dbReference type="SAM" id="Phobius"/>
    </source>
</evidence>